<comment type="similarity">
    <text evidence="3">Belongs to the HARBI1 family.</text>
</comment>
<comment type="cofactor">
    <cofactor evidence="1">
        <name>a divalent metal cation</name>
        <dbReference type="ChEBI" id="CHEBI:60240"/>
    </cofactor>
</comment>
<dbReference type="Pfam" id="PF13359">
    <property type="entry name" value="DDE_Tnp_4"/>
    <property type="match status" value="1"/>
</dbReference>
<gene>
    <name evidence="10" type="primary">LOC108700377</name>
</gene>
<evidence type="ECO:0000259" key="8">
    <source>
        <dbReference type="Pfam" id="PF13359"/>
    </source>
</evidence>
<keyword evidence="7" id="KW-0539">Nucleus</keyword>
<dbReference type="CTD" id="108700377"/>
<keyword evidence="6" id="KW-0378">Hydrolase</keyword>
<evidence type="ECO:0000313" key="10">
    <source>
        <dbReference type="RefSeq" id="XP_018089001.1"/>
    </source>
</evidence>
<dbReference type="GO" id="GO:0046872">
    <property type="term" value="F:metal ion binding"/>
    <property type="evidence" value="ECO:0007669"/>
    <property type="project" value="UniProtKB-KW"/>
</dbReference>
<dbReference type="GO" id="GO:0005634">
    <property type="term" value="C:nucleus"/>
    <property type="evidence" value="ECO:0007669"/>
    <property type="project" value="UniProtKB-SubCell"/>
</dbReference>
<reference evidence="10" key="1">
    <citation type="submission" date="2025-08" db="UniProtKB">
        <authorList>
            <consortium name="RefSeq"/>
        </authorList>
    </citation>
    <scope>IDENTIFICATION</scope>
    <source>
        <strain evidence="10">J_2021</strain>
        <tissue evidence="10">Erythrocytes</tissue>
    </source>
</reference>
<evidence type="ECO:0000256" key="6">
    <source>
        <dbReference type="ARBA" id="ARBA00022801"/>
    </source>
</evidence>
<dbReference type="GO" id="GO:0016787">
    <property type="term" value="F:hydrolase activity"/>
    <property type="evidence" value="ECO:0007669"/>
    <property type="project" value="UniProtKB-KW"/>
</dbReference>
<keyword evidence="4" id="KW-0540">Nuclease</keyword>
<dbReference type="KEGG" id="xla:108700377"/>
<dbReference type="InterPro" id="IPR027806">
    <property type="entry name" value="HARBI1_dom"/>
</dbReference>
<name>A0A8J0TQM2_XENLA</name>
<organism evidence="9 10">
    <name type="scientific">Xenopus laevis</name>
    <name type="common">African clawed frog</name>
    <dbReference type="NCBI Taxonomy" id="8355"/>
    <lineage>
        <taxon>Eukaryota</taxon>
        <taxon>Metazoa</taxon>
        <taxon>Chordata</taxon>
        <taxon>Craniata</taxon>
        <taxon>Vertebrata</taxon>
        <taxon>Euteleostomi</taxon>
        <taxon>Amphibia</taxon>
        <taxon>Batrachia</taxon>
        <taxon>Anura</taxon>
        <taxon>Pipoidea</taxon>
        <taxon>Pipidae</taxon>
        <taxon>Xenopodinae</taxon>
        <taxon>Xenopus</taxon>
        <taxon>Xenopus</taxon>
    </lineage>
</organism>
<dbReference type="GO" id="GO:0004518">
    <property type="term" value="F:nuclease activity"/>
    <property type="evidence" value="ECO:0007669"/>
    <property type="project" value="UniProtKB-KW"/>
</dbReference>
<sequence length="415" mass="47695">MSPSKRRKAQAAVALLIVNHVQKKRRMKRKRACWTQEWLKVRDVWPQESLAPEIAENYCDDFRNYLQMSDASFDCLLRAVTPLIQKKDTCMRKSISAHQRLVATLRFLATGRSLEDLKFSTAISAQALGVLIPETCCAIMQVLREEYLQLPKTPEEWQQVAQEFEDYWNFPNCGGAIGGKHVHINPPAHSGSFYLNYNGFFSVVLLAIVNAKYEFMMIEVGKNGRLSDSGVIEQTRFYRALKESKLNLPSATETTKGLNFVFVGDETFTLHENLLKPFPPTVLTKERTIFNYRHSRARHVVENAFGILASRFRIFHMPINLSPEKIGIVVMACCVLHNFLRRNDTEGYAPLNMLDRENIDNGTFIPGDWRSERPRLVPLQSVESQIPESEAELNRFKYMEYFNGSGAVEWQDFIL</sequence>
<proteinExistence type="inferred from homology"/>
<protein>
    <submittedName>
        <fullName evidence="10">Nuclease HARBI1</fullName>
    </submittedName>
</protein>
<evidence type="ECO:0000256" key="3">
    <source>
        <dbReference type="ARBA" id="ARBA00006958"/>
    </source>
</evidence>
<dbReference type="RefSeq" id="XP_018089001.1">
    <property type="nucleotide sequence ID" value="XM_018233512.2"/>
</dbReference>
<accession>A0A8J0TQM2</accession>
<comment type="subcellular location">
    <subcellularLocation>
        <location evidence="2">Nucleus</location>
    </subcellularLocation>
</comment>
<dbReference type="PANTHER" id="PTHR22930:SF284">
    <property type="entry name" value="DDE TNP4 DOMAIN-CONTAINING PROTEIN"/>
    <property type="match status" value="1"/>
</dbReference>
<evidence type="ECO:0000256" key="2">
    <source>
        <dbReference type="ARBA" id="ARBA00004123"/>
    </source>
</evidence>
<dbReference type="GeneID" id="108700377"/>
<evidence type="ECO:0000256" key="7">
    <source>
        <dbReference type="ARBA" id="ARBA00023242"/>
    </source>
</evidence>
<dbReference type="OrthoDB" id="1912480at2759"/>
<evidence type="ECO:0000256" key="4">
    <source>
        <dbReference type="ARBA" id="ARBA00022722"/>
    </source>
</evidence>
<evidence type="ECO:0000256" key="1">
    <source>
        <dbReference type="ARBA" id="ARBA00001968"/>
    </source>
</evidence>
<dbReference type="InterPro" id="IPR045249">
    <property type="entry name" value="HARBI1-like"/>
</dbReference>
<evidence type="ECO:0000313" key="9">
    <source>
        <dbReference type="Proteomes" id="UP000186698"/>
    </source>
</evidence>
<feature type="domain" description="DDE Tnp4" evidence="8">
    <location>
        <begin position="178"/>
        <end position="338"/>
    </location>
</feature>
<keyword evidence="5" id="KW-0479">Metal-binding</keyword>
<keyword evidence="9" id="KW-1185">Reference proteome</keyword>
<dbReference type="Proteomes" id="UP000186698">
    <property type="component" value="Chromosome 8S"/>
</dbReference>
<dbReference type="AlphaFoldDB" id="A0A8J0TQM2"/>
<evidence type="ECO:0000256" key="5">
    <source>
        <dbReference type="ARBA" id="ARBA00022723"/>
    </source>
</evidence>
<dbReference type="PANTHER" id="PTHR22930">
    <property type="match status" value="1"/>
</dbReference>